<dbReference type="Proteomes" id="UP000789570">
    <property type="component" value="Unassembled WGS sequence"/>
</dbReference>
<dbReference type="EMBL" id="CAJVPQ010023433">
    <property type="protein sequence ID" value="CAG8762730.1"/>
    <property type="molecule type" value="Genomic_DNA"/>
</dbReference>
<sequence>FSSSITLTTYLDSRFPFDQIEYYTSAKDTTTHASCYLFHISVPRRRRKSVEKYLDKKYLS</sequence>
<accession>A0A9N9NW95</accession>
<dbReference type="AlphaFoldDB" id="A0A9N9NW95"/>
<feature type="non-terminal residue" evidence="1">
    <location>
        <position position="1"/>
    </location>
</feature>
<evidence type="ECO:0000313" key="2">
    <source>
        <dbReference type="Proteomes" id="UP000789570"/>
    </source>
</evidence>
<comment type="caution">
    <text evidence="1">The sequence shown here is derived from an EMBL/GenBank/DDBJ whole genome shotgun (WGS) entry which is preliminary data.</text>
</comment>
<proteinExistence type="predicted"/>
<evidence type="ECO:0000313" key="1">
    <source>
        <dbReference type="EMBL" id="CAG8762730.1"/>
    </source>
</evidence>
<keyword evidence="2" id="KW-1185">Reference proteome</keyword>
<organism evidence="1 2">
    <name type="scientific">Funneliformis caledonium</name>
    <dbReference type="NCBI Taxonomy" id="1117310"/>
    <lineage>
        <taxon>Eukaryota</taxon>
        <taxon>Fungi</taxon>
        <taxon>Fungi incertae sedis</taxon>
        <taxon>Mucoromycota</taxon>
        <taxon>Glomeromycotina</taxon>
        <taxon>Glomeromycetes</taxon>
        <taxon>Glomerales</taxon>
        <taxon>Glomeraceae</taxon>
        <taxon>Funneliformis</taxon>
    </lineage>
</organism>
<reference evidence="1" key="1">
    <citation type="submission" date="2021-06" db="EMBL/GenBank/DDBJ databases">
        <authorList>
            <person name="Kallberg Y."/>
            <person name="Tangrot J."/>
            <person name="Rosling A."/>
        </authorList>
    </citation>
    <scope>NUCLEOTIDE SEQUENCE</scope>
    <source>
        <strain evidence="1">UK204</strain>
    </source>
</reference>
<protein>
    <submittedName>
        <fullName evidence="1">15837_t:CDS:1</fullName>
    </submittedName>
</protein>
<name>A0A9N9NW95_9GLOM</name>
<gene>
    <name evidence="1" type="ORF">FCALED_LOCUS17032</name>
</gene>